<organism evidence="1 2">
    <name type="scientific">Segatella bryantii</name>
    <name type="common">Prevotella bryantii</name>
    <dbReference type="NCBI Taxonomy" id="77095"/>
    <lineage>
        <taxon>Bacteria</taxon>
        <taxon>Pseudomonadati</taxon>
        <taxon>Bacteroidota</taxon>
        <taxon>Bacteroidia</taxon>
        <taxon>Bacteroidales</taxon>
        <taxon>Prevotellaceae</taxon>
        <taxon>Segatella</taxon>
    </lineage>
</organism>
<dbReference type="Proteomes" id="UP000887043">
    <property type="component" value="Unassembled WGS sequence"/>
</dbReference>
<dbReference type="EMBL" id="BPTR01000001">
    <property type="protein sequence ID" value="GJG28341.1"/>
    <property type="molecule type" value="Genomic_DNA"/>
</dbReference>
<accession>A0AA37I3D3</accession>
<gene>
    <name evidence="1" type="ORF">PRRU23_20410</name>
</gene>
<name>A0AA37I3D3_SEGBR</name>
<evidence type="ECO:0000313" key="1">
    <source>
        <dbReference type="EMBL" id="GJG28341.1"/>
    </source>
</evidence>
<sequence length="50" mass="6098">MFFYTIHDAYIELYTLCLPDDELCFPTQKHYDILFYDLLMAEKYDDMDAC</sequence>
<comment type="caution">
    <text evidence="1">The sequence shown here is derived from an EMBL/GenBank/DDBJ whole genome shotgun (WGS) entry which is preliminary data.</text>
</comment>
<proteinExistence type="predicted"/>
<evidence type="ECO:0000313" key="2">
    <source>
        <dbReference type="Proteomes" id="UP000887043"/>
    </source>
</evidence>
<dbReference type="AlphaFoldDB" id="A0AA37I3D3"/>
<dbReference type="RefSeq" id="WP_155815419.1">
    <property type="nucleotide sequence ID" value="NZ_BPTR01000001.1"/>
</dbReference>
<reference evidence="1" key="1">
    <citation type="submission" date="2021-08" db="EMBL/GenBank/DDBJ databases">
        <title>Prevotella lacticifex sp. nov., isolated from rumen of cow.</title>
        <authorList>
            <person name="Shinkai T."/>
            <person name="Ikeyama N."/>
            <person name="Kumagai M."/>
            <person name="Ohmori H."/>
            <person name="Sakamoto M."/>
            <person name="Ohkuma M."/>
            <person name="Mitsumori M."/>
        </authorList>
    </citation>
    <scope>NUCLEOTIDE SEQUENCE</scope>
    <source>
        <strain evidence="1">DSM 11371</strain>
    </source>
</reference>
<protein>
    <submittedName>
        <fullName evidence="1">Uncharacterized protein</fullName>
    </submittedName>
</protein>